<feature type="domain" description="Mce/MlaD" evidence="1">
    <location>
        <begin position="76"/>
        <end position="151"/>
    </location>
</feature>
<evidence type="ECO:0000259" key="2">
    <source>
        <dbReference type="Pfam" id="PF11887"/>
    </source>
</evidence>
<organism evidence="3 4">
    <name type="scientific">Nocardia otitidiscaviarum</name>
    <dbReference type="NCBI Taxonomy" id="1823"/>
    <lineage>
        <taxon>Bacteria</taxon>
        <taxon>Bacillati</taxon>
        <taxon>Actinomycetota</taxon>
        <taxon>Actinomycetes</taxon>
        <taxon>Mycobacteriales</taxon>
        <taxon>Nocardiaceae</taxon>
        <taxon>Nocardia</taxon>
    </lineage>
</organism>
<reference evidence="3 4" key="1">
    <citation type="submission" date="2019-07" db="EMBL/GenBank/DDBJ databases">
        <title>Complete Genome Sequence and Methylome Analysis of Nocardia otitidis-caviarum NEB252.</title>
        <authorList>
            <person name="Fomenkov A."/>
            <person name="Anton B.P."/>
            <person name="Vincze T."/>
            <person name="Roberts R.J."/>
        </authorList>
    </citation>
    <scope>NUCLEOTIDE SEQUENCE [LARGE SCALE GENOMIC DNA]</scope>
    <source>
        <strain evidence="3 4">NEB252</strain>
    </source>
</reference>
<evidence type="ECO:0000259" key="1">
    <source>
        <dbReference type="Pfam" id="PF02470"/>
    </source>
</evidence>
<accession>A0A516NM13</accession>
<dbReference type="AlphaFoldDB" id="A0A516NM13"/>
<proteinExistence type="predicted"/>
<dbReference type="Proteomes" id="UP000317039">
    <property type="component" value="Chromosome"/>
</dbReference>
<protein>
    <submittedName>
        <fullName evidence="3">MCE family protein</fullName>
    </submittedName>
</protein>
<dbReference type="Pfam" id="PF11887">
    <property type="entry name" value="Mce4_CUP1"/>
    <property type="match status" value="1"/>
</dbReference>
<gene>
    <name evidence="3" type="ORF">FOH10_15700</name>
</gene>
<feature type="domain" description="Mammalian cell entry C-terminal" evidence="2">
    <location>
        <begin position="159"/>
        <end position="343"/>
    </location>
</feature>
<evidence type="ECO:0000313" key="4">
    <source>
        <dbReference type="Proteomes" id="UP000317039"/>
    </source>
</evidence>
<dbReference type="PANTHER" id="PTHR33371:SF4">
    <property type="entry name" value="INTERMEMBRANE PHOSPHOLIPID TRANSPORT SYSTEM BINDING PROTEIN MLAD"/>
    <property type="match status" value="1"/>
</dbReference>
<dbReference type="EMBL" id="CP041695">
    <property type="protein sequence ID" value="QDP79936.1"/>
    <property type="molecule type" value="Genomic_DNA"/>
</dbReference>
<evidence type="ECO:0000313" key="3">
    <source>
        <dbReference type="EMBL" id="QDP79936.1"/>
    </source>
</evidence>
<dbReference type="InterPro" id="IPR024516">
    <property type="entry name" value="Mce_C"/>
</dbReference>
<dbReference type="InterPro" id="IPR052336">
    <property type="entry name" value="MlaD_Phospholipid_Transporter"/>
</dbReference>
<sequence>MQYSRTTPTGVQHRQFQRYGAGFRRHVGTRGDDEDAPVSRRRPLPVTVCATAALLAGCSVSVEELPLPAPGVNGPSYHLNAVFSNALNLPDRAKVRVGGADVGEVVSMTARDYTAVVSMRILDTVALPTGTRAELRSATPLGDIFVSLVPPAGGGGDTVLRDGDTIPLPSTAAAATVEDVLASTTLLVNGGVIRNLTRVLNGMGDAMNDGGARLTAVIAQSRDLLATMAARSEELRGVLARTAALADALDARRTAIDEILGAAGPALAVIADNTARMVTLADQIAALTRHLEKFPAIQGTDTRSIVHDLNMLSAAFNESAVDPRVTMANLLRILPPTLKFFSSNAAHADVELRQVVIGPVDDPGHLADSAFRFPEQADLANFVGSLAFVLTQLGNRVTGAWR</sequence>
<dbReference type="Pfam" id="PF02470">
    <property type="entry name" value="MlaD"/>
    <property type="match status" value="1"/>
</dbReference>
<dbReference type="PANTHER" id="PTHR33371">
    <property type="entry name" value="INTERMEMBRANE PHOSPHOLIPID TRANSPORT SYSTEM BINDING PROTEIN MLAD-RELATED"/>
    <property type="match status" value="1"/>
</dbReference>
<dbReference type="KEGG" id="nod:FOH10_15700"/>
<name>A0A516NM13_9NOCA</name>
<dbReference type="InterPro" id="IPR003399">
    <property type="entry name" value="Mce/MlaD"/>
</dbReference>